<evidence type="ECO:0000256" key="1">
    <source>
        <dbReference type="SAM" id="SignalP"/>
    </source>
</evidence>
<feature type="chain" id="PRO_5037862178" evidence="1">
    <location>
        <begin position="20"/>
        <end position="136"/>
    </location>
</feature>
<accession>A0A918VMJ5</accession>
<comment type="caution">
    <text evidence="3">The sequence shown here is derived from an EMBL/GenBank/DDBJ whole genome shotgun (WGS) entry which is preliminary data.</text>
</comment>
<dbReference type="Proteomes" id="UP000646579">
    <property type="component" value="Unassembled WGS sequence"/>
</dbReference>
<dbReference type="InterPro" id="IPR016071">
    <property type="entry name" value="Staphylococal_nuclease_OB-fold"/>
</dbReference>
<dbReference type="Gene3D" id="2.40.50.90">
    <property type="match status" value="1"/>
</dbReference>
<evidence type="ECO:0000313" key="3">
    <source>
        <dbReference type="EMBL" id="GHA13184.1"/>
    </source>
</evidence>
<reference evidence="3" key="2">
    <citation type="submission" date="2020-09" db="EMBL/GenBank/DDBJ databases">
        <authorList>
            <person name="Sun Q."/>
            <person name="Kim S."/>
        </authorList>
    </citation>
    <scope>NUCLEOTIDE SEQUENCE</scope>
    <source>
        <strain evidence="3">KCTC 32437</strain>
    </source>
</reference>
<proteinExistence type="predicted"/>
<dbReference type="PROSITE" id="PS50830">
    <property type="entry name" value="TNASE_3"/>
    <property type="match status" value="1"/>
</dbReference>
<dbReference type="Pfam" id="PF00565">
    <property type="entry name" value="SNase"/>
    <property type="match status" value="1"/>
</dbReference>
<feature type="signal peptide" evidence="1">
    <location>
        <begin position="1"/>
        <end position="19"/>
    </location>
</feature>
<dbReference type="InterPro" id="IPR035437">
    <property type="entry name" value="SNase_OB-fold_sf"/>
</dbReference>
<organism evidence="3 4">
    <name type="scientific">Devosia pacifica</name>
    <dbReference type="NCBI Taxonomy" id="1335967"/>
    <lineage>
        <taxon>Bacteria</taxon>
        <taxon>Pseudomonadati</taxon>
        <taxon>Pseudomonadota</taxon>
        <taxon>Alphaproteobacteria</taxon>
        <taxon>Hyphomicrobiales</taxon>
        <taxon>Devosiaceae</taxon>
        <taxon>Devosia</taxon>
    </lineage>
</organism>
<evidence type="ECO:0000259" key="2">
    <source>
        <dbReference type="PROSITE" id="PS50830"/>
    </source>
</evidence>
<dbReference type="EMBL" id="BMZE01000001">
    <property type="protein sequence ID" value="GHA13184.1"/>
    <property type="molecule type" value="Genomic_DNA"/>
</dbReference>
<dbReference type="AlphaFoldDB" id="A0A918VMJ5"/>
<evidence type="ECO:0000313" key="4">
    <source>
        <dbReference type="Proteomes" id="UP000646579"/>
    </source>
</evidence>
<sequence length="136" mass="14889">MKRTAILLLSALLALPAQAIEKCRPGQPNTADKTCVVDGDTLWLNGENIRLKDFDTPEPMTNICGGAQEKALAEQASNRLVELLNGYEWTIETGGTGNYGRTLGTIRIGGRDVGDILISEGLARRWPDGEEWWCSE</sequence>
<reference evidence="3" key="1">
    <citation type="journal article" date="2014" name="Int. J. Syst. Evol. Microbiol.">
        <title>Complete genome sequence of Corynebacterium casei LMG S-19264T (=DSM 44701T), isolated from a smear-ripened cheese.</title>
        <authorList>
            <consortium name="US DOE Joint Genome Institute (JGI-PGF)"/>
            <person name="Walter F."/>
            <person name="Albersmeier A."/>
            <person name="Kalinowski J."/>
            <person name="Ruckert C."/>
        </authorList>
    </citation>
    <scope>NUCLEOTIDE SEQUENCE</scope>
    <source>
        <strain evidence="3">KCTC 32437</strain>
    </source>
</reference>
<protein>
    <submittedName>
        <fullName evidence="3">Nuclease</fullName>
    </submittedName>
</protein>
<feature type="domain" description="TNase-like" evidence="2">
    <location>
        <begin position="27"/>
        <end position="124"/>
    </location>
</feature>
<name>A0A918VMJ5_9HYPH</name>
<dbReference type="SUPFAM" id="SSF50199">
    <property type="entry name" value="Staphylococcal nuclease"/>
    <property type="match status" value="1"/>
</dbReference>
<keyword evidence="4" id="KW-1185">Reference proteome</keyword>
<keyword evidence="1" id="KW-0732">Signal</keyword>
<gene>
    <name evidence="3" type="ORF">GCM10007989_04710</name>
</gene>